<dbReference type="EMBL" id="MHJJ01000008">
    <property type="protein sequence ID" value="OGY65550.1"/>
    <property type="molecule type" value="Genomic_DNA"/>
</dbReference>
<organism evidence="3 4">
    <name type="scientific">Candidatus Harrisonbacteria bacterium RIFCSPLOWO2_01_FULL_44_18</name>
    <dbReference type="NCBI Taxonomy" id="1798407"/>
    <lineage>
        <taxon>Bacteria</taxon>
        <taxon>Candidatus Harrisoniibacteriota</taxon>
    </lineage>
</organism>
<dbReference type="PROSITE" id="PS00716">
    <property type="entry name" value="SIGMA70_2"/>
    <property type="match status" value="1"/>
</dbReference>
<dbReference type="PROSITE" id="PS51913">
    <property type="entry name" value="HTH_HARE"/>
    <property type="match status" value="1"/>
</dbReference>
<dbReference type="Gene3D" id="1.10.10.10">
    <property type="entry name" value="Winged helix-like DNA-binding domain superfamily/Winged helix DNA-binding domain"/>
    <property type="match status" value="1"/>
</dbReference>
<evidence type="ECO:0000259" key="2">
    <source>
        <dbReference type="PROSITE" id="PS51913"/>
    </source>
</evidence>
<dbReference type="InterPro" id="IPR050239">
    <property type="entry name" value="Sigma-70_RNA_pol_init_factors"/>
</dbReference>
<reference evidence="3 4" key="1">
    <citation type="journal article" date="2016" name="Nat. Commun.">
        <title>Thousands of microbial genomes shed light on interconnected biogeochemical processes in an aquifer system.</title>
        <authorList>
            <person name="Anantharaman K."/>
            <person name="Brown C.T."/>
            <person name="Hug L.A."/>
            <person name="Sharon I."/>
            <person name="Castelle C.J."/>
            <person name="Probst A.J."/>
            <person name="Thomas B.C."/>
            <person name="Singh A."/>
            <person name="Wilkins M.J."/>
            <person name="Karaoz U."/>
            <person name="Brodie E.L."/>
            <person name="Williams K.H."/>
            <person name="Hubbard S.S."/>
            <person name="Banfield J.F."/>
        </authorList>
    </citation>
    <scope>NUCLEOTIDE SEQUENCE [LARGE SCALE GENOMIC DNA]</scope>
</reference>
<dbReference type="PANTHER" id="PTHR30603">
    <property type="entry name" value="RNA POLYMERASE SIGMA FACTOR RPO"/>
    <property type="match status" value="1"/>
</dbReference>
<dbReference type="Pfam" id="PF04545">
    <property type="entry name" value="Sigma70_r4"/>
    <property type="match status" value="1"/>
</dbReference>
<dbReference type="CDD" id="cd06171">
    <property type="entry name" value="Sigma70_r4"/>
    <property type="match status" value="1"/>
</dbReference>
<dbReference type="InterPro" id="IPR013324">
    <property type="entry name" value="RNA_pol_sigma_r3/r4-like"/>
</dbReference>
<dbReference type="PANTHER" id="PTHR30603:SF60">
    <property type="entry name" value="RNA POLYMERASE SIGMA FACTOR RPOD"/>
    <property type="match status" value="1"/>
</dbReference>
<accession>A0A1G1ZP96</accession>
<name>A0A1G1ZP96_9BACT</name>
<sequence>MKNNNYNLNKIVGGVLAGLPSNQKEVLERRYGLNNKAEVTLAEVGEDFGVTRERIRQIEALALKGIKKNLAGNDVQQFGRLVTDRLKSVGGLMRDDDLVNKLQPVLVDAGSSDAVSRQARFVLEVTGAAKYSPAERNFYAHWYLNESDRRKARMYLDRLAVNLENNNRPPQDPTGLNYVAISKKFKFNAYGDFGLNSDSEVNPRGARDWAYLVLKKENRPLHFVKLSNKIGQLRKGVATHFQTVHNELIKDDRFVLVGRGTYGLREFGLLPGTAKEVLGHFLKKHGPLKSQEVIKLVTAERTFKENTLLFNLRDKKYFARLDDGRYTVREA</sequence>
<dbReference type="STRING" id="1798407.A3A16_01655"/>
<dbReference type="Proteomes" id="UP000177942">
    <property type="component" value="Unassembled WGS sequence"/>
</dbReference>
<keyword evidence="1" id="KW-0804">Transcription</keyword>
<dbReference type="AlphaFoldDB" id="A0A1G1ZP96"/>
<evidence type="ECO:0000256" key="1">
    <source>
        <dbReference type="ARBA" id="ARBA00023163"/>
    </source>
</evidence>
<dbReference type="SUPFAM" id="SSF88659">
    <property type="entry name" value="Sigma3 and sigma4 domains of RNA polymerase sigma factors"/>
    <property type="match status" value="1"/>
</dbReference>
<evidence type="ECO:0000313" key="3">
    <source>
        <dbReference type="EMBL" id="OGY65550.1"/>
    </source>
</evidence>
<proteinExistence type="predicted"/>
<feature type="domain" description="HTH HARE-type" evidence="2">
    <location>
        <begin position="204"/>
        <end position="267"/>
    </location>
</feature>
<comment type="caution">
    <text evidence="3">The sequence shown here is derived from an EMBL/GenBank/DDBJ whole genome shotgun (WGS) entry which is preliminary data.</text>
</comment>
<dbReference type="GO" id="GO:0003700">
    <property type="term" value="F:DNA-binding transcription factor activity"/>
    <property type="evidence" value="ECO:0007669"/>
    <property type="project" value="InterPro"/>
</dbReference>
<evidence type="ECO:0000313" key="4">
    <source>
        <dbReference type="Proteomes" id="UP000177942"/>
    </source>
</evidence>
<protein>
    <recommendedName>
        <fullName evidence="2">HTH HARE-type domain-containing protein</fullName>
    </recommendedName>
</protein>
<dbReference type="GO" id="GO:0006352">
    <property type="term" value="P:DNA-templated transcription initiation"/>
    <property type="evidence" value="ECO:0007669"/>
    <property type="project" value="InterPro"/>
</dbReference>
<dbReference type="InterPro" id="IPR007630">
    <property type="entry name" value="RNA_pol_sigma70_r4"/>
</dbReference>
<dbReference type="PRINTS" id="PR00046">
    <property type="entry name" value="SIGMA70FCT"/>
</dbReference>
<dbReference type="InterPro" id="IPR036388">
    <property type="entry name" value="WH-like_DNA-bd_sf"/>
</dbReference>
<dbReference type="InterPro" id="IPR038087">
    <property type="entry name" value="RNAP_delta_N_dom_sf"/>
</dbReference>
<gene>
    <name evidence="3" type="ORF">A3A16_01655</name>
</gene>
<dbReference type="Gene3D" id="1.10.10.1250">
    <property type="entry name" value="RNA polymerase, subunit delta, N-terminal domain"/>
    <property type="match status" value="1"/>
</dbReference>
<dbReference type="InterPro" id="IPR000943">
    <property type="entry name" value="RNA_pol_sigma70"/>
</dbReference>
<dbReference type="InterPro" id="IPR007759">
    <property type="entry name" value="Asxl_HARE-HTH"/>
</dbReference>